<dbReference type="EMBL" id="JAHHQF010000044">
    <property type="protein sequence ID" value="MBT9281867.1"/>
    <property type="molecule type" value="Genomic_DNA"/>
</dbReference>
<feature type="domain" description="Metallo-beta-lactamase" evidence="1">
    <location>
        <begin position="1"/>
        <end position="172"/>
    </location>
</feature>
<reference evidence="2" key="1">
    <citation type="journal article" date="2021" name="Microbiology">
        <title>Metagenomic Analysis of the Microbial Community in the Underground Coal Fire Area (Kemerovo Region, Russia) Revealed Predominance of Thermophilic Members of the Phyla Deinococcus-thermus, Aquificae, and Firmicutes.</title>
        <authorList>
            <person name="Kadnikov V."/>
            <person name="Mardanov A.V."/>
            <person name="Beletsky A.V."/>
            <person name="Karnachuk O.V."/>
            <person name="Ravin N.V."/>
        </authorList>
    </citation>
    <scope>NUCLEOTIDE SEQUENCE</scope>
    <source>
        <strain evidence="2">RBS10-49</strain>
    </source>
</reference>
<dbReference type="InterPro" id="IPR001279">
    <property type="entry name" value="Metallo-B-lactamas"/>
</dbReference>
<evidence type="ECO:0000313" key="2">
    <source>
        <dbReference type="EMBL" id="MBT9281867.1"/>
    </source>
</evidence>
<dbReference type="Pfam" id="PF00753">
    <property type="entry name" value="Lactamase_B"/>
    <property type="match status" value="1"/>
</dbReference>
<dbReference type="Proteomes" id="UP000748108">
    <property type="component" value="Unassembled WGS sequence"/>
</dbReference>
<dbReference type="InterPro" id="IPR041516">
    <property type="entry name" value="LACTB2_WH"/>
</dbReference>
<dbReference type="Gene3D" id="3.60.15.10">
    <property type="entry name" value="Ribonuclease Z/Hydroxyacylglutathione hydrolase-like"/>
    <property type="match status" value="1"/>
</dbReference>
<dbReference type="InterPro" id="IPR036388">
    <property type="entry name" value="WH-like_DNA-bd_sf"/>
</dbReference>
<comment type="caution">
    <text evidence="2">The sequence shown here is derived from an EMBL/GenBank/DDBJ whole genome shotgun (WGS) entry which is preliminary data.</text>
</comment>
<accession>A0A947CVJ6</accession>
<sequence>MNAFLVGTERESLLIDAGFDDPHSALAIQKAVEKNNLAYPTRVLLTHAHPDHAGGVRWLRPWNAIVMFHREEEDLLRRTIGESLRRSLNGQYLDDQADATVDGHSVIALHTPGHTRGHLSFWLPEQRVLFSGDNVLGKSTTWIGPPEGNLRDYLRTLDRLDRLPVRAIAPGHGSWIPNPHERIHRLRRHRLEREMQILTFFQTASRQPVDLFTLTRAIYGQKLPDRVFPFAMKTMEAHLQKLIEDGLIRRTDHNQYSIKC</sequence>
<name>A0A947CVJ6_HYDSH</name>
<organism evidence="2 3">
    <name type="scientific">Hydrogenibacillus schlegelii</name>
    <name type="common">Bacillus schlegelii</name>
    <dbReference type="NCBI Taxonomy" id="1484"/>
    <lineage>
        <taxon>Bacteria</taxon>
        <taxon>Bacillati</taxon>
        <taxon>Bacillota</taxon>
        <taxon>Bacilli</taxon>
        <taxon>Bacillales</taxon>
        <taxon>Bacillales Family X. Incertae Sedis</taxon>
        <taxon>Hydrogenibacillus</taxon>
    </lineage>
</organism>
<dbReference type="Pfam" id="PF17778">
    <property type="entry name" value="WHD_BLACT"/>
    <property type="match status" value="1"/>
</dbReference>
<dbReference type="PANTHER" id="PTHR23131">
    <property type="entry name" value="ENDORIBONUCLEASE LACTB2"/>
    <property type="match status" value="1"/>
</dbReference>
<dbReference type="InterPro" id="IPR050662">
    <property type="entry name" value="Sec-metab_biosynth-thioest"/>
</dbReference>
<dbReference type="SMART" id="SM00849">
    <property type="entry name" value="Lactamase_B"/>
    <property type="match status" value="1"/>
</dbReference>
<gene>
    <name evidence="2" type="ORF">KM312_04315</name>
</gene>
<protein>
    <submittedName>
        <fullName evidence="2">MBL fold metallo-hydrolase</fullName>
    </submittedName>
</protein>
<evidence type="ECO:0000259" key="1">
    <source>
        <dbReference type="SMART" id="SM00849"/>
    </source>
</evidence>
<evidence type="ECO:0000313" key="3">
    <source>
        <dbReference type="Proteomes" id="UP000748108"/>
    </source>
</evidence>
<dbReference type="InterPro" id="IPR036866">
    <property type="entry name" value="RibonucZ/Hydroxyglut_hydro"/>
</dbReference>
<dbReference type="SUPFAM" id="SSF56281">
    <property type="entry name" value="Metallo-hydrolase/oxidoreductase"/>
    <property type="match status" value="1"/>
</dbReference>
<dbReference type="Gene3D" id="1.10.10.10">
    <property type="entry name" value="Winged helix-like DNA-binding domain superfamily/Winged helix DNA-binding domain"/>
    <property type="match status" value="1"/>
</dbReference>
<proteinExistence type="predicted"/>
<dbReference type="AlphaFoldDB" id="A0A947CVJ6"/>